<accession>A0A2V4TR08</accession>
<gene>
    <name evidence="2" type="ORF">C7410_14119</name>
</gene>
<dbReference type="NCBIfam" id="TIGR02292">
    <property type="entry name" value="ygfB_yecA"/>
    <property type="match status" value="1"/>
</dbReference>
<evidence type="ECO:0008006" key="4">
    <source>
        <dbReference type="Google" id="ProtNLM"/>
    </source>
</evidence>
<feature type="region of interest" description="Disordered" evidence="1">
    <location>
        <begin position="12"/>
        <end position="42"/>
    </location>
</feature>
<dbReference type="EMBL" id="QJSQ01000041">
    <property type="protein sequence ID" value="PYE14086.1"/>
    <property type="molecule type" value="Genomic_DNA"/>
</dbReference>
<dbReference type="InterPro" id="IPR011978">
    <property type="entry name" value="YgfB-like"/>
</dbReference>
<dbReference type="AlphaFoldDB" id="A0A2V4TR08"/>
<protein>
    <recommendedName>
        <fullName evidence="4">YecA family protein</fullName>
    </recommendedName>
</protein>
<sequence>MPACRTRGIALNIGGNARTGNPHRVDHRTHGPAMNFDHSSPELNDPLTDEELDFLERFLSGNAVCDDAMDGVMLHGFLTAVISGPNMLMPGTILPWIWDARHATRQPRFLSAGRARKVTGLIFQYWNDINDTLNHCPDLFELPLPTTAREGKEVPVLDEWCEGYCKGIDVDRAAWEPLIERHPEWFNIILLFGTASGYRDLAQRDYTVEQRRSFVLQLAASALNIHRYGCEERRKLMEQGGRPGMIPTGQEPKGRTARQAGRGDPDTQHGMGSQDRFLVDSLGRVTDEAFHPLALSPLATRITQGGTSVDVHIYRAGNHGRDGWVLEIVDASGTSTVWDDPFPTDGAALAEALNTIETHGIASVSGTGPVPVSKH</sequence>
<organism evidence="2 3">
    <name type="scientific">Paraburkholderia silvatlantica</name>
    <dbReference type="NCBI Taxonomy" id="321895"/>
    <lineage>
        <taxon>Bacteria</taxon>
        <taxon>Pseudomonadati</taxon>
        <taxon>Pseudomonadota</taxon>
        <taxon>Betaproteobacteria</taxon>
        <taxon>Burkholderiales</taxon>
        <taxon>Burkholderiaceae</taxon>
        <taxon>Paraburkholderia</taxon>
    </lineage>
</organism>
<comment type="caution">
    <text evidence="2">The sequence shown here is derived from an EMBL/GenBank/DDBJ whole genome shotgun (WGS) entry which is preliminary data.</text>
</comment>
<dbReference type="InterPro" id="IPR036255">
    <property type="entry name" value="YgfB-like_sf"/>
</dbReference>
<dbReference type="Proteomes" id="UP000247772">
    <property type="component" value="Unassembled WGS sequence"/>
</dbReference>
<reference evidence="2 3" key="1">
    <citation type="submission" date="2018-06" db="EMBL/GenBank/DDBJ databases">
        <title>Genomic Encyclopedia of Type Strains, Phase IV (KMG-V): Genome sequencing to study the core and pangenomes of soil and plant-associated prokaryotes.</title>
        <authorList>
            <person name="Whitman W."/>
        </authorList>
    </citation>
    <scope>NUCLEOTIDE SEQUENCE [LARGE SCALE GENOMIC DNA]</scope>
    <source>
        <strain evidence="2 3">SRCL-318</strain>
    </source>
</reference>
<name>A0A2V4TR08_9BURK</name>
<evidence type="ECO:0000313" key="2">
    <source>
        <dbReference type="EMBL" id="PYE14086.1"/>
    </source>
</evidence>
<evidence type="ECO:0000256" key="1">
    <source>
        <dbReference type="SAM" id="MobiDB-lite"/>
    </source>
</evidence>
<dbReference type="Pfam" id="PF03695">
    <property type="entry name" value="UPF0149"/>
    <property type="match status" value="1"/>
</dbReference>
<feature type="region of interest" description="Disordered" evidence="1">
    <location>
        <begin position="239"/>
        <end position="274"/>
    </location>
</feature>
<proteinExistence type="predicted"/>
<dbReference type="Gene3D" id="1.20.120.740">
    <property type="entry name" value="YgfB uncharacterised protein family UPF0149, PF03695"/>
    <property type="match status" value="1"/>
</dbReference>
<dbReference type="SUPFAM" id="SSF101327">
    <property type="entry name" value="YgfB-like"/>
    <property type="match status" value="1"/>
</dbReference>
<evidence type="ECO:0000313" key="3">
    <source>
        <dbReference type="Proteomes" id="UP000247772"/>
    </source>
</evidence>